<dbReference type="InterPro" id="IPR043917">
    <property type="entry name" value="DUF5753"/>
</dbReference>
<name>A0ABV1ZMB4_9ACTN</name>
<feature type="coiled-coil region" evidence="1">
    <location>
        <begin position="11"/>
        <end position="38"/>
    </location>
</feature>
<dbReference type="RefSeq" id="WP_352982140.1">
    <property type="nucleotide sequence ID" value="NZ_JBEQNB010000001.1"/>
</dbReference>
<proteinExistence type="predicted"/>
<protein>
    <submittedName>
        <fullName evidence="3">Helix-turn-helix transcriptional regulator</fullName>
    </submittedName>
</protein>
<dbReference type="PROSITE" id="PS50943">
    <property type="entry name" value="HTH_CROC1"/>
    <property type="match status" value="1"/>
</dbReference>
<feature type="domain" description="HTH cro/C1-type" evidence="2">
    <location>
        <begin position="18"/>
        <end position="74"/>
    </location>
</feature>
<evidence type="ECO:0000313" key="3">
    <source>
        <dbReference type="EMBL" id="MES0832173.1"/>
    </source>
</evidence>
<dbReference type="EMBL" id="JBEQNB010000001">
    <property type="protein sequence ID" value="MES0832173.1"/>
    <property type="molecule type" value="Genomic_DNA"/>
</dbReference>
<gene>
    <name evidence="3" type="ORF">ABUK86_00135</name>
</gene>
<evidence type="ECO:0000313" key="4">
    <source>
        <dbReference type="Proteomes" id="UP001432401"/>
    </source>
</evidence>
<dbReference type="SUPFAM" id="SSF47413">
    <property type="entry name" value="lambda repressor-like DNA-binding domains"/>
    <property type="match status" value="1"/>
</dbReference>
<dbReference type="CDD" id="cd00093">
    <property type="entry name" value="HTH_XRE"/>
    <property type="match status" value="1"/>
</dbReference>
<keyword evidence="4" id="KW-1185">Reference proteome</keyword>
<evidence type="ECO:0000256" key="1">
    <source>
        <dbReference type="SAM" id="Coils"/>
    </source>
</evidence>
<reference evidence="3 4" key="1">
    <citation type="submission" date="2024-06" db="EMBL/GenBank/DDBJ databases">
        <authorList>
            <person name="Bataeva Y.V."/>
            <person name="Grigorian L.N."/>
            <person name="Solomentsev V.I."/>
        </authorList>
    </citation>
    <scope>NUCLEOTIDE SEQUENCE [LARGE SCALE GENOMIC DNA]</scope>
    <source>
        <strain evidence="4">SCPM-O-B-12605 (RCAM04882)</strain>
    </source>
</reference>
<dbReference type="InterPro" id="IPR001387">
    <property type="entry name" value="Cro/C1-type_HTH"/>
</dbReference>
<sequence>MATRYSPTIRRRRLSAELKRLRQAARMTSEEAARASELSKTAYSNIENGFKQRPKVPEVRSILTAFGVPPGQEYEEILDLCRQSLERGWWNRYRDVLAARYVGFETEASQISTWEPVVIPGLLQIPEYIEVTAQAALAQPEDIRRVVDARMTRQRILDDDDAPELWAIFDETALLRLEAHPRVCQQQVRHLLDLAERPTITLQMTRANQLNAGSGGPFVLLEFPEPVDPTVVYLETDTDGIYLEEPDEIARYRNLMNHLRLAALRPGETIDQLQQMIE</sequence>
<dbReference type="SMART" id="SM00530">
    <property type="entry name" value="HTH_XRE"/>
    <property type="match status" value="1"/>
</dbReference>
<dbReference type="Pfam" id="PF13560">
    <property type="entry name" value="HTH_31"/>
    <property type="match status" value="1"/>
</dbReference>
<dbReference type="Pfam" id="PF19054">
    <property type="entry name" value="DUF5753"/>
    <property type="match status" value="1"/>
</dbReference>
<dbReference type="InterPro" id="IPR010982">
    <property type="entry name" value="Lambda_DNA-bd_dom_sf"/>
</dbReference>
<accession>A0ABV1ZMB4</accession>
<keyword evidence="1" id="KW-0175">Coiled coil</keyword>
<dbReference type="Proteomes" id="UP001432401">
    <property type="component" value="Unassembled WGS sequence"/>
</dbReference>
<dbReference type="Gene3D" id="1.10.260.40">
    <property type="entry name" value="lambda repressor-like DNA-binding domains"/>
    <property type="match status" value="1"/>
</dbReference>
<evidence type="ECO:0000259" key="2">
    <source>
        <dbReference type="PROSITE" id="PS50943"/>
    </source>
</evidence>
<comment type="caution">
    <text evidence="3">The sequence shown here is derived from an EMBL/GenBank/DDBJ whole genome shotgun (WGS) entry which is preliminary data.</text>
</comment>
<organism evidence="3 4">
    <name type="scientific">Nocardiopsis tropica</name>
    <dbReference type="NCBI Taxonomy" id="109330"/>
    <lineage>
        <taxon>Bacteria</taxon>
        <taxon>Bacillati</taxon>
        <taxon>Actinomycetota</taxon>
        <taxon>Actinomycetes</taxon>
        <taxon>Streptosporangiales</taxon>
        <taxon>Nocardiopsidaceae</taxon>
        <taxon>Nocardiopsis</taxon>
    </lineage>
</organism>